<dbReference type="Proteomes" id="UP000018417">
    <property type="component" value="Unassembled WGS sequence"/>
</dbReference>
<dbReference type="OrthoDB" id="6691623at2"/>
<dbReference type="RefSeq" id="WP_005053800.1">
    <property type="nucleotide sequence ID" value="NZ_KB849759.1"/>
</dbReference>
<gene>
    <name evidence="1" type="ORF">F934_01614</name>
</gene>
<reference evidence="1 2" key="1">
    <citation type="submission" date="2013-02" db="EMBL/GenBank/DDBJ databases">
        <title>The Genome Sequence of Acinetobacter beijerinckii ANC 3835.</title>
        <authorList>
            <consortium name="The Broad Institute Genome Sequencing Platform"/>
            <consortium name="The Broad Institute Genome Sequencing Center for Infectious Disease"/>
            <person name="Cerqueira G."/>
            <person name="Feldgarden M."/>
            <person name="Courvalin P."/>
            <person name="Perichon B."/>
            <person name="Grillot-Courvalin C."/>
            <person name="Clermont D."/>
            <person name="Rocha E."/>
            <person name="Yoon E.-J."/>
            <person name="Nemec A."/>
            <person name="Walker B."/>
            <person name="Young S.K."/>
            <person name="Zeng Q."/>
            <person name="Gargeya S."/>
            <person name="Fitzgerald M."/>
            <person name="Haas B."/>
            <person name="Abouelleil A."/>
            <person name="Alvarado L."/>
            <person name="Arachchi H.M."/>
            <person name="Berlin A.M."/>
            <person name="Chapman S.B."/>
            <person name="Dewar J."/>
            <person name="Goldberg J."/>
            <person name="Griggs A."/>
            <person name="Gujja S."/>
            <person name="Hansen M."/>
            <person name="Howarth C."/>
            <person name="Imamovic A."/>
            <person name="Larimer J."/>
            <person name="McCowan C."/>
            <person name="Murphy C."/>
            <person name="Neiman D."/>
            <person name="Pearson M."/>
            <person name="Priest M."/>
            <person name="Roberts A."/>
            <person name="Saif S."/>
            <person name="Shea T."/>
            <person name="Sisk P."/>
            <person name="Sykes S."/>
            <person name="Wortman J."/>
            <person name="Nusbaum C."/>
            <person name="Birren B."/>
        </authorList>
    </citation>
    <scope>NUCLEOTIDE SEQUENCE [LARGE SCALE GENOMIC DNA]</scope>
    <source>
        <strain evidence="1 2">ANC 3835</strain>
    </source>
</reference>
<accession>N9E3Y7</accession>
<organism evidence="1 2">
    <name type="scientific">Acinetobacter beijerinckii ANC 3835</name>
    <dbReference type="NCBI Taxonomy" id="1217649"/>
    <lineage>
        <taxon>Bacteria</taxon>
        <taxon>Pseudomonadati</taxon>
        <taxon>Pseudomonadota</taxon>
        <taxon>Gammaproteobacteria</taxon>
        <taxon>Moraxellales</taxon>
        <taxon>Moraxellaceae</taxon>
        <taxon>Acinetobacter</taxon>
    </lineage>
</organism>
<evidence type="ECO:0000313" key="1">
    <source>
        <dbReference type="EMBL" id="ENW04882.1"/>
    </source>
</evidence>
<name>N9E3Y7_9GAMM</name>
<protein>
    <submittedName>
        <fullName evidence="1">Uncharacterized protein</fullName>
    </submittedName>
</protein>
<evidence type="ECO:0000313" key="2">
    <source>
        <dbReference type="Proteomes" id="UP000018417"/>
    </source>
</evidence>
<dbReference type="HOGENOM" id="CLU_2271300_0_0_6"/>
<sequence length="102" mass="11595">MNIKHLIIGITTILTSKYIMAEPKFNSDIDGSSFMVNVSNISQQKYECTYTYTYNANQQGFQSPSFNGKFLVEAGVRNIAVLARNVDRPVTKLNFEFQCKEI</sequence>
<dbReference type="AlphaFoldDB" id="N9E3Y7"/>
<dbReference type="PATRIC" id="fig|1217649.3.peg.1549"/>
<dbReference type="EMBL" id="APQK01000012">
    <property type="protein sequence ID" value="ENW04882.1"/>
    <property type="molecule type" value="Genomic_DNA"/>
</dbReference>
<proteinExistence type="predicted"/>
<comment type="caution">
    <text evidence="1">The sequence shown here is derived from an EMBL/GenBank/DDBJ whole genome shotgun (WGS) entry which is preliminary data.</text>
</comment>